<reference evidence="1 2" key="1">
    <citation type="journal article" date="2021" name="Front. Genet.">
        <title>Chromosome-Level Genome Assembly Reveals Significant Gene Expansion in the Toll and IMD Signaling Pathways of Dendrolimus kikuchii.</title>
        <authorList>
            <person name="Zhou J."/>
            <person name="Wu P."/>
            <person name="Xiong Z."/>
            <person name="Liu N."/>
            <person name="Zhao N."/>
            <person name="Ji M."/>
            <person name="Qiu Y."/>
            <person name="Yang B."/>
        </authorList>
    </citation>
    <scope>NUCLEOTIDE SEQUENCE [LARGE SCALE GENOMIC DNA]</scope>
    <source>
        <strain evidence="1">Ann1</strain>
    </source>
</reference>
<evidence type="ECO:0000313" key="2">
    <source>
        <dbReference type="Proteomes" id="UP000824533"/>
    </source>
</evidence>
<name>A0ACC1DGQ7_9NEOP</name>
<protein>
    <submittedName>
        <fullName evidence="1">Uncharacterized protein</fullName>
    </submittedName>
</protein>
<proteinExistence type="predicted"/>
<dbReference type="Proteomes" id="UP000824533">
    <property type="component" value="Linkage Group LG02"/>
</dbReference>
<organism evidence="1 2">
    <name type="scientific">Dendrolimus kikuchii</name>
    <dbReference type="NCBI Taxonomy" id="765133"/>
    <lineage>
        <taxon>Eukaryota</taxon>
        <taxon>Metazoa</taxon>
        <taxon>Ecdysozoa</taxon>
        <taxon>Arthropoda</taxon>
        <taxon>Hexapoda</taxon>
        <taxon>Insecta</taxon>
        <taxon>Pterygota</taxon>
        <taxon>Neoptera</taxon>
        <taxon>Endopterygota</taxon>
        <taxon>Lepidoptera</taxon>
        <taxon>Glossata</taxon>
        <taxon>Ditrysia</taxon>
        <taxon>Bombycoidea</taxon>
        <taxon>Lasiocampidae</taxon>
        <taxon>Dendrolimus</taxon>
    </lineage>
</organism>
<sequence length="1920" mass="218030">MPRWDCDGVLYRIFCVTLLSIAVLSTIVLINVVIDIEGVKNISKVKPKTATDSYNEQDGVEAVFIQDDARNNADKEALSYDDETDEYRTKRSLEIPNYLNKKSLTNRLATLLEELDEEEEADNVKSKQDSHVPETKDRSKIIENNKKGVQIRDEEERLHSIVHDLILEGLAKHSRLENVYEKIHKIVENFQGTNKIHTESKTKKTEVEDITYTRKNIFSDEIIHCKTLHEDILKAAQKPKDDQIIKKGLRLIINTVIDILPASENIPKTEGNVKEFLKVIYNKGANTDENNDDSTSRVLSSADQDVIQNETVNVNDAQQTIPKAVISQIFEEYYNKNKEGKSKENVKQKRMKRHVKIRYEPDSKTTKKPKNKKSSVKDDELFVEIETHFDSKGLKGEKKKKLIRELIDKIQKAIHNETMQKVEKKTKHKHLHVKKRMQSPLDHKSKAVFINKLSIPFQSINHRKIDPISKSFPVSEPVPLVDSKSGENWRIKYTKPNFLSPSKGINSAELSIVDTDYNRVMEVNGIPQRLQKPINTDGSEEIPNTYLDLGKLKFFVKDIAGSGFSVGFNQYEDTAPDAETMKLFTGLENILQNYHQDYDLNNQPVTENFEGVIPEVEPSNIEHVVAKRSIEKDYHSNEYKLIFDSNYMPFSDYKEIFRKRVSNNGISKEKQTLVLDRNIFDKTLKPAEIFRLAELIREKRSSNKYHVNSLERKQPKKILRHFHTRENHSLKVKKISNLKNKIKLNRYLNTKPMSTKRIFMTKKRSKRQIGKIRIIASDSGHNPIHSEEDIFVVSDEKIFADRAIVRDINNVVTPNIEPMVQEPIESDKEINYDYNIAPYVYEQTPYHSIYSKSIRNNALMSKYPHILLEEIGRSKDYELPYSMMKVVDSLPHEHTTAPIELNQAIVNSTSPAMEVPAKISDIVNAIAPKSNYKLTVKILPKNTTDINSGYKEIHTIINNSFNRDGLQYSSLVNMSEISKVIKLNKTTESSNVEETSQSPVLKNMIETQNKMKYLLEQHKERINAQLVHLNQEKEKLDSLLINNETDFDAYADQNFDYDVPTQVNTTEKNNIPNVRNSIHQTGMTQQTTEAQQILKPTTKVDGFRLVNSIERNENLTTEVLKKIDRNTDLLQTFLQKVISALDFTKANTLPTKIDISQSNKESNTDGIFKHDMSNPKDINPAEFFSKTVPNLEISVALLLLELSNGFGSITNVKKKKYLPIKRKTNGMNLTNGKGYVWNDVTAPKVLYHVGEKEPDKVEETYANDQGTSNSINIKTTTTKTSKSIPDSDLADIINGLDDTLDTFIRKNHTDVLQSKNNPKNTIKAENVTISPNIILKDNKTKPTGISNIIDDLKDIYNTLKINNIMVTTTKKSTISTTPDNNDIIVKKIVKPTTSTKLNNRGVVARTTNKTTTLTTLDKDGIIATTTEKIITTPINHKAKVIDVNELKHTFSDILPNISNTNEFKKSGPIDTTHPSNVIVSKPIKNTTEVSNISNEKNRTAGSHTDRAARGSDPDENNNIKTNDNNNTRNNRTNRNNSDKENKYRQDGVRPSFLENLIKNDYFWKWLNVLTSKYLDMLMNRITEIIKAEVASQIEYYLKHNNITTGQPNCTKTGNYITESSNNNNNIKDESNKSNTINFEVPTNIFNEKNGTYLNNSTNVLNNIDRDNNTNAQETNGTKPAEVIHKDSGTAIVNNTNSDNKKLGDHISSSINIHNYITSTNISLDNHKINNTSIQDVNETKFVDDIHKGNATQIVNLNSDNINNSTKTNVTLDKHKKNNISVDKIKDAPVKFNAQTIYGNSIGNEKVTNIYIFKVNNVSDINDLKPASTALTGFFTLGPHQNIFITDDNNSTTSQTTKTDHETVIPNDMKSNNSILSHNDETVTATDQINIEKSTNEPTTTTSQPITSSETTTIATTPASR</sequence>
<keyword evidence="2" id="KW-1185">Reference proteome</keyword>
<dbReference type="EMBL" id="CM034388">
    <property type="protein sequence ID" value="KAJ0182995.1"/>
    <property type="molecule type" value="Genomic_DNA"/>
</dbReference>
<gene>
    <name evidence="1" type="ORF">K1T71_000971</name>
</gene>
<evidence type="ECO:0000313" key="1">
    <source>
        <dbReference type="EMBL" id="KAJ0182995.1"/>
    </source>
</evidence>
<accession>A0ACC1DGQ7</accession>
<comment type="caution">
    <text evidence="1">The sequence shown here is derived from an EMBL/GenBank/DDBJ whole genome shotgun (WGS) entry which is preliminary data.</text>
</comment>